<name>S8C0Y8_DACHA</name>
<gene>
    <name evidence="2" type="ORF">H072_4874</name>
</gene>
<feature type="compositionally biased region" description="Low complexity" evidence="1">
    <location>
        <begin position="73"/>
        <end position="86"/>
    </location>
</feature>
<dbReference type="Proteomes" id="UP000015100">
    <property type="component" value="Unassembled WGS sequence"/>
</dbReference>
<sequence>MSARSRSSATAFSFARRFVVFSIIYSIITPWNRALAADTTSKSLNTVTSSLATSLVSVDSPVTTFTPKDAQNTRTTSSSSPVVGTSPDRRKPSPTPEENGPGEFDEEPETDSLEPISWASTITKTVLEKIVPDTSKVVYVTKTYDIDATDCPVDNGITVTKFKTVTKTDCGTPKTASPPPKTVPVPTSSATSDSPAKIGVPVCIPRLSSQPDVPGLISEPLIPSVQNQFCALMLQNTMQEDGTASFERMKGISKTITHQMGVTWLDNAKPGTAECKKQLQRIWDDCTEGESLDSPKYAGGRIKMEDGTWWLLKVGDGNPWDNATAPA</sequence>
<feature type="compositionally biased region" description="Polar residues" evidence="1">
    <location>
        <begin position="62"/>
        <end position="72"/>
    </location>
</feature>
<dbReference type="HOGENOM" id="CLU_849971_0_0_1"/>
<protein>
    <submittedName>
        <fullName evidence="2">Uncharacterized protein</fullName>
    </submittedName>
</protein>
<feature type="compositionally biased region" description="Low complexity" evidence="1">
    <location>
        <begin position="184"/>
        <end position="195"/>
    </location>
</feature>
<reference evidence="2 3" key="1">
    <citation type="journal article" date="2013" name="PLoS Genet.">
        <title>Genomic mechanisms accounting for the adaptation to parasitism in nematode-trapping fungi.</title>
        <authorList>
            <person name="Meerupati T."/>
            <person name="Andersson K.M."/>
            <person name="Friman E."/>
            <person name="Kumar D."/>
            <person name="Tunlid A."/>
            <person name="Ahren D."/>
        </authorList>
    </citation>
    <scope>NUCLEOTIDE SEQUENCE [LARGE SCALE GENOMIC DNA]</scope>
    <source>
        <strain evidence="2 3">CBS 200.50</strain>
    </source>
</reference>
<proteinExistence type="predicted"/>
<dbReference type="EMBL" id="AQGS01000254">
    <property type="protein sequence ID" value="EPS41312.1"/>
    <property type="molecule type" value="Genomic_DNA"/>
</dbReference>
<feature type="region of interest" description="Disordered" evidence="1">
    <location>
        <begin position="168"/>
        <end position="195"/>
    </location>
</feature>
<evidence type="ECO:0000256" key="1">
    <source>
        <dbReference type="SAM" id="MobiDB-lite"/>
    </source>
</evidence>
<evidence type="ECO:0000313" key="2">
    <source>
        <dbReference type="EMBL" id="EPS41312.1"/>
    </source>
</evidence>
<dbReference type="AlphaFoldDB" id="S8C0Y8"/>
<evidence type="ECO:0000313" key="3">
    <source>
        <dbReference type="Proteomes" id="UP000015100"/>
    </source>
</evidence>
<keyword evidence="3" id="KW-1185">Reference proteome</keyword>
<feature type="compositionally biased region" description="Acidic residues" evidence="1">
    <location>
        <begin position="103"/>
        <end position="112"/>
    </location>
</feature>
<reference evidence="3" key="2">
    <citation type="submission" date="2013-04" db="EMBL/GenBank/DDBJ databases">
        <title>Genomic mechanisms accounting for the adaptation to parasitism in nematode-trapping fungi.</title>
        <authorList>
            <person name="Ahren D.G."/>
        </authorList>
    </citation>
    <scope>NUCLEOTIDE SEQUENCE [LARGE SCALE GENOMIC DNA]</scope>
    <source>
        <strain evidence="3">CBS 200.50</strain>
    </source>
</reference>
<comment type="caution">
    <text evidence="2">The sequence shown here is derived from an EMBL/GenBank/DDBJ whole genome shotgun (WGS) entry which is preliminary data.</text>
</comment>
<accession>S8C0Y8</accession>
<organism evidence="2 3">
    <name type="scientific">Dactylellina haptotyla (strain CBS 200.50)</name>
    <name type="common">Nematode-trapping fungus</name>
    <name type="synonym">Monacrosporium haptotylum</name>
    <dbReference type="NCBI Taxonomy" id="1284197"/>
    <lineage>
        <taxon>Eukaryota</taxon>
        <taxon>Fungi</taxon>
        <taxon>Dikarya</taxon>
        <taxon>Ascomycota</taxon>
        <taxon>Pezizomycotina</taxon>
        <taxon>Orbiliomycetes</taxon>
        <taxon>Orbiliales</taxon>
        <taxon>Orbiliaceae</taxon>
        <taxon>Dactylellina</taxon>
    </lineage>
</organism>
<feature type="region of interest" description="Disordered" evidence="1">
    <location>
        <begin position="62"/>
        <end position="116"/>
    </location>
</feature>